<organism evidence="3 4">
    <name type="scientific">Pontivivens ytuae</name>
    <dbReference type="NCBI Taxonomy" id="2789856"/>
    <lineage>
        <taxon>Bacteria</taxon>
        <taxon>Pseudomonadati</taxon>
        <taxon>Pseudomonadota</taxon>
        <taxon>Alphaproteobacteria</taxon>
        <taxon>Rhodobacterales</taxon>
        <taxon>Paracoccaceae</taxon>
        <taxon>Pontivivens</taxon>
    </lineage>
</organism>
<protein>
    <submittedName>
        <fullName evidence="3">Aldo/keto reductase</fullName>
    </submittedName>
</protein>
<dbReference type="PANTHER" id="PTHR43364:SF4">
    <property type="entry name" value="NAD(P)-LINKED OXIDOREDUCTASE SUPERFAMILY PROTEIN"/>
    <property type="match status" value="1"/>
</dbReference>
<dbReference type="InterPro" id="IPR023210">
    <property type="entry name" value="NADP_OxRdtase_dom"/>
</dbReference>
<dbReference type="KEGG" id="poz:I0K15_04050"/>
<proteinExistence type="predicted"/>
<dbReference type="GO" id="GO:0005829">
    <property type="term" value="C:cytosol"/>
    <property type="evidence" value="ECO:0007669"/>
    <property type="project" value="TreeGrafter"/>
</dbReference>
<dbReference type="EMBL" id="CP064942">
    <property type="protein sequence ID" value="QPH54945.1"/>
    <property type="molecule type" value="Genomic_DNA"/>
</dbReference>
<keyword evidence="1" id="KW-0560">Oxidoreductase</keyword>
<dbReference type="RefSeq" id="WP_196104145.1">
    <property type="nucleotide sequence ID" value="NZ_CP064942.1"/>
</dbReference>
<dbReference type="AlphaFoldDB" id="A0A7S9LUE9"/>
<feature type="domain" description="NADP-dependent oxidoreductase" evidence="2">
    <location>
        <begin position="15"/>
        <end position="312"/>
    </location>
</feature>
<dbReference type="Gene3D" id="3.20.20.100">
    <property type="entry name" value="NADP-dependent oxidoreductase domain"/>
    <property type="match status" value="1"/>
</dbReference>
<dbReference type="FunFam" id="3.20.20.100:FF:000004">
    <property type="entry name" value="Oxidoreductase, aldo/keto reductase"/>
    <property type="match status" value="1"/>
</dbReference>
<dbReference type="GO" id="GO:0016491">
    <property type="term" value="F:oxidoreductase activity"/>
    <property type="evidence" value="ECO:0007669"/>
    <property type="project" value="UniProtKB-KW"/>
</dbReference>
<evidence type="ECO:0000256" key="1">
    <source>
        <dbReference type="ARBA" id="ARBA00023002"/>
    </source>
</evidence>
<dbReference type="SUPFAM" id="SSF51430">
    <property type="entry name" value="NAD(P)-linked oxidoreductase"/>
    <property type="match status" value="1"/>
</dbReference>
<evidence type="ECO:0000313" key="3">
    <source>
        <dbReference type="EMBL" id="QPH54945.1"/>
    </source>
</evidence>
<evidence type="ECO:0000313" key="4">
    <source>
        <dbReference type="Proteomes" id="UP000594800"/>
    </source>
</evidence>
<evidence type="ECO:0000259" key="2">
    <source>
        <dbReference type="Pfam" id="PF00248"/>
    </source>
</evidence>
<gene>
    <name evidence="3" type="ORF">I0K15_04050</name>
</gene>
<name>A0A7S9LUE9_9RHOB</name>
<sequence>MKYTFVGNTGLKVSELCLGAMTFGTEWGWGADEVESRRIFDAFVDAGGNFIDTANAYTGGTSESYLGSFIADQRDRFVIATKYTISTDPENANAFGNGRKTLMTALDASLKRLGTDYVDLYYAHMWDGFTPVEETLRAMEDAIRQGKVLHFGLSDFPAWLVSRADALAEVMHIARPAAIQIEYNLAQRDADRELIPMAEALGLSILDWSPLGGGVLTGKTLAGDTSGRVATGAVGHFNKYKSEHSLAVAQDVVAMAKELGTSPAQIAIAWLRARSPRHIPIIGARSAAHIADNLQAVSLELDEAVMTRLDHASRTPLGFPSDFWPEGWPAWFGDWPQRLDQRVRLRGRKALKLDEEWPRRQPVKR</sequence>
<keyword evidence="4" id="KW-1185">Reference proteome</keyword>
<dbReference type="InterPro" id="IPR036812">
    <property type="entry name" value="NAD(P)_OxRdtase_dom_sf"/>
</dbReference>
<dbReference type="InterPro" id="IPR050523">
    <property type="entry name" value="AKR_Detox_Biosynth"/>
</dbReference>
<reference evidence="3 4" key="1">
    <citation type="submission" date="2020-11" db="EMBL/GenBank/DDBJ databases">
        <title>Description of Pontivivens ytuae sp. nov. isolated from deep sea sediment of Mariana Trench.</title>
        <authorList>
            <person name="Wang Z."/>
            <person name="Sun Q.-L."/>
            <person name="Xu X.-D."/>
            <person name="Tang Y.-Z."/>
            <person name="Zhang J."/>
        </authorList>
    </citation>
    <scope>NUCLEOTIDE SEQUENCE [LARGE SCALE GENOMIC DNA]</scope>
    <source>
        <strain evidence="3 4">MT2928</strain>
    </source>
</reference>
<dbReference type="CDD" id="cd19080">
    <property type="entry name" value="AKR_AKR9A_9B"/>
    <property type="match status" value="1"/>
</dbReference>
<dbReference type="PANTHER" id="PTHR43364">
    <property type="entry name" value="NADH-SPECIFIC METHYLGLYOXAL REDUCTASE-RELATED"/>
    <property type="match status" value="1"/>
</dbReference>
<dbReference type="Pfam" id="PF00248">
    <property type="entry name" value="Aldo_ket_red"/>
    <property type="match status" value="1"/>
</dbReference>
<dbReference type="Proteomes" id="UP000594800">
    <property type="component" value="Chromosome"/>
</dbReference>
<accession>A0A7S9LUE9</accession>